<dbReference type="EMBL" id="JAQNQY010000004">
    <property type="protein sequence ID" value="MDC1751806.1"/>
    <property type="molecule type" value="Genomic_DNA"/>
</dbReference>
<evidence type="ECO:0000313" key="5">
    <source>
        <dbReference type="Proteomes" id="UP000320533"/>
    </source>
</evidence>
<evidence type="ECO:0000313" key="4">
    <source>
        <dbReference type="EMBL" id="MDC1751806.1"/>
    </source>
</evidence>
<dbReference type="Proteomes" id="UP000320533">
    <property type="component" value="Chromosome"/>
</dbReference>
<proteinExistence type="predicted"/>
<gene>
    <name evidence="3" type="ORF">Bun01g_05730</name>
    <name evidence="4" type="ORF">POY80_05030</name>
</gene>
<feature type="signal peptide" evidence="1">
    <location>
        <begin position="1"/>
        <end position="18"/>
    </location>
</feature>
<dbReference type="InterPro" id="IPR042095">
    <property type="entry name" value="SUMF_sf"/>
</dbReference>
<dbReference type="SUPFAM" id="SSF50939">
    <property type="entry name" value="Sialidases"/>
    <property type="match status" value="1"/>
</dbReference>
<dbReference type="AlphaFoldDB" id="A0A4Y1VB69"/>
<feature type="domain" description="Sulfatase-modifying factor enzyme-like" evidence="2">
    <location>
        <begin position="501"/>
        <end position="639"/>
    </location>
</feature>
<dbReference type="InterPro" id="IPR036278">
    <property type="entry name" value="Sialidase_sf"/>
</dbReference>
<accession>A0A4Y1VB69</accession>
<reference evidence="3 5" key="1">
    <citation type="submission" date="2019-06" db="EMBL/GenBank/DDBJ databases">
        <title>Complete genome sequence of Bacteroides uniformis NBRC 113350.</title>
        <authorList>
            <person name="Miura T."/>
            <person name="Furukawa M."/>
            <person name="Shimamura M."/>
            <person name="Ohyama Y."/>
            <person name="Yamazoe A."/>
            <person name="Kawasaki H."/>
        </authorList>
    </citation>
    <scope>NUCLEOTIDE SEQUENCE [LARGE SCALE GENOMIC DNA]</scope>
    <source>
        <strain evidence="3 5">NBRC 113350</strain>
    </source>
</reference>
<dbReference type="PANTHER" id="PTHR23150">
    <property type="entry name" value="SULFATASE MODIFYING FACTOR 1, 2"/>
    <property type="match status" value="1"/>
</dbReference>
<evidence type="ECO:0000256" key="1">
    <source>
        <dbReference type="SAM" id="SignalP"/>
    </source>
</evidence>
<dbReference type="EMBL" id="AP019724">
    <property type="protein sequence ID" value="BBK86203.1"/>
    <property type="molecule type" value="Genomic_DNA"/>
</dbReference>
<dbReference type="SUPFAM" id="SSF56436">
    <property type="entry name" value="C-type lectin-like"/>
    <property type="match status" value="1"/>
</dbReference>
<dbReference type="InterPro" id="IPR016187">
    <property type="entry name" value="CTDL_fold"/>
</dbReference>
<evidence type="ECO:0000259" key="2">
    <source>
        <dbReference type="Pfam" id="PF03781"/>
    </source>
</evidence>
<dbReference type="KEGG" id="bun:Bun01g_05730"/>
<dbReference type="Pfam" id="PF03781">
    <property type="entry name" value="FGE-sulfatase"/>
    <property type="match status" value="1"/>
</dbReference>
<dbReference type="RefSeq" id="WP_141981305.1">
    <property type="nucleotide sequence ID" value="NZ_AP019724.1"/>
</dbReference>
<feature type="chain" id="PRO_5042721554" evidence="1">
    <location>
        <begin position="19"/>
        <end position="666"/>
    </location>
</feature>
<name>A0A4Y1VB69_BACUN</name>
<sequence length="666" mass="76436">MKKLLYIVFLLLSVMSWAQEGVNISSYNNMKIDGYRGLWFPLGRSEYGYKYSGGFGTYTVKHDPLAVYSKEVNKTYFVYGGTPSVHERRLLCMIGCYDHNTGLISKPTVVFDKEGVDDPHDNPTLVIDDQGYIWVYVAGRGNGRPGHRYRSASPYDISKFELMNSSIMAYPQPIYIKGKGHFLFFTRYDGRRQLFFQTSPDGKTWSDYQQIASIMDEGEKQSGHYSTTGNWNNKLAIAFNRHPDGRVDYRTNMYYLQTEDFGKTWTTVDGKTVKLPVTERLNPSLVLEVESEGKNLYVKDIEFTPEGYPVILYLTSEGWEAGPINGMRHWYTCYWNGKTWIKKMITTSTHNYDSGSLWIDGETWTVIAPTDAGPQKWGTGGEIVSWESKDRGNTWTRKITYTKDSPRNHGYVRKPLNATNPFYCMWGDGHSDIFSISKLYFGDSEGNVYMMPYIMQDDWEKPLKIGTQEVILYDANVVVDEIRNNMINVDLHEKRVLISKYEVTQKQWYSVMGYNPSHFQGELLPVTNVSWNEVQLFLKKLNRMSGLEYRLLTGDEFVKITKGGVEKKDGLYSGETINEVAWYLENSGNEPHKVGLKQPNELGIYDMFGNVWEWVDNPTCPNAKAHKIFGGAWNSEGGTCKIGYYSNHADDFKSYDIGFRVALDVK</sequence>
<organism evidence="3 5">
    <name type="scientific">Bacteroides uniformis</name>
    <dbReference type="NCBI Taxonomy" id="820"/>
    <lineage>
        <taxon>Bacteria</taxon>
        <taxon>Pseudomonadati</taxon>
        <taxon>Bacteroidota</taxon>
        <taxon>Bacteroidia</taxon>
        <taxon>Bacteroidales</taxon>
        <taxon>Bacteroidaceae</taxon>
        <taxon>Bacteroides</taxon>
    </lineage>
</organism>
<dbReference type="Proteomes" id="UP001218502">
    <property type="component" value="Unassembled WGS sequence"/>
</dbReference>
<dbReference type="InterPro" id="IPR051043">
    <property type="entry name" value="Sulfatase_Mod_Factor_Kinase"/>
</dbReference>
<dbReference type="Pfam" id="PF15892">
    <property type="entry name" value="BNR_4"/>
    <property type="match status" value="1"/>
</dbReference>
<keyword evidence="1" id="KW-0732">Signal</keyword>
<evidence type="ECO:0000313" key="3">
    <source>
        <dbReference type="EMBL" id="BBK86203.1"/>
    </source>
</evidence>
<dbReference type="GO" id="GO:0120147">
    <property type="term" value="F:formylglycine-generating oxidase activity"/>
    <property type="evidence" value="ECO:0007669"/>
    <property type="project" value="TreeGrafter"/>
</dbReference>
<dbReference type="Gene3D" id="3.90.1580.10">
    <property type="entry name" value="paralog of FGE (formylglycine-generating enzyme)"/>
    <property type="match status" value="1"/>
</dbReference>
<dbReference type="PANTHER" id="PTHR23150:SF19">
    <property type="entry name" value="FORMYLGLYCINE-GENERATING ENZYME"/>
    <property type="match status" value="1"/>
</dbReference>
<dbReference type="InterPro" id="IPR005532">
    <property type="entry name" value="SUMF_dom"/>
</dbReference>
<protein>
    <submittedName>
        <fullName evidence="4">SUMF1/EgtB/PvdO family nonheme iron enzyme</fullName>
    </submittedName>
</protein>
<reference evidence="4" key="2">
    <citation type="submission" date="2022-10" db="EMBL/GenBank/DDBJ databases">
        <title>Human gut microbiome strain richness.</title>
        <authorList>
            <person name="Chen-Liaw A."/>
        </authorList>
    </citation>
    <scope>NUCLEOTIDE SEQUENCE</scope>
    <source>
        <strain evidence="4">A1_m1001262Bd0_191120</strain>
    </source>
</reference>